<feature type="chain" id="PRO_5046653833" evidence="2">
    <location>
        <begin position="32"/>
        <end position="550"/>
    </location>
</feature>
<sequence>MRGPSPRRGPLRPHGLLLVSAALVLASPALAAPQETTLRNHLNIVCIQPESQLCLTWPARLKNTRRIFESLSMSLDVDKNCGYSDLTPVSARSQYLITVTPLNSLLSTRNFHCKSIGTISVPDSEDDGSTRVRRQTGYPPRGKYRGQTQSQYLSIDRGAGGDDGKAEARSTADESHASVSGKSGMGQAQSQTIFDPSCDDCLGGGSLGAENLKRQPGAGYPAGSTYPGGGPGQSPDGIGGYGPGSRDGTYGRTPTGAGKHDQGGTGPYGQTPGIGMPGTYGQTPTGTADGGRGTDTYGQGGPGRYGQTGPGGYDRNGPTGAVGPTPGGPNMPGTYGQVPRGLMPGQATHGQLPGGSAPGYNGVSGPNNYGQTPGGTPGGSVGPTQDCLDGEIRIMLEGPVETVVTDTRLAVLGLANILIELGRADPEDPEPMVLMDTLAKQVVMEDMGRRLAPSFPVHQDTVRVQAILLVEMVRTGKPRVAQGIPAMARHQSVLFLEELGTAKMLDMVKHQGEHYQAKEELLEIYLEIIKYLEQMDTTEGLENMVKPQVL</sequence>
<feature type="compositionally biased region" description="Polar residues" evidence="1">
    <location>
        <begin position="177"/>
        <end position="191"/>
    </location>
</feature>
<evidence type="ECO:0000313" key="4">
    <source>
        <dbReference type="Proteomes" id="UP000823941"/>
    </source>
</evidence>
<comment type="caution">
    <text evidence="3">The sequence shown here is derived from an EMBL/GenBank/DDBJ whole genome shotgun (WGS) entry which is preliminary data.</text>
</comment>
<accession>A0ABQ7R7T3</accession>
<dbReference type="Proteomes" id="UP000823941">
    <property type="component" value="Chromosome 1"/>
</dbReference>
<dbReference type="EMBL" id="JAHIBW010000001">
    <property type="protein sequence ID" value="KAG7313357.1"/>
    <property type="molecule type" value="Genomic_DNA"/>
</dbReference>
<feature type="compositionally biased region" description="Gly residues" evidence="1">
    <location>
        <begin position="226"/>
        <end position="245"/>
    </location>
</feature>
<feature type="compositionally biased region" description="Gly residues" evidence="1">
    <location>
        <begin position="372"/>
        <end position="381"/>
    </location>
</feature>
<reference evidence="3 4" key="1">
    <citation type="submission" date="2021-06" db="EMBL/GenBank/DDBJ databases">
        <title>A haploid diamondback moth (Plutella xylostella L.) genome assembly resolves 31 chromosomes and identifies a diamide resistance mutation.</title>
        <authorList>
            <person name="Ward C.M."/>
            <person name="Perry K.D."/>
            <person name="Baker G."/>
            <person name="Powis K."/>
            <person name="Heckel D.G."/>
            <person name="Baxter S.W."/>
        </authorList>
    </citation>
    <scope>NUCLEOTIDE SEQUENCE [LARGE SCALE GENOMIC DNA]</scope>
    <source>
        <strain evidence="3 4">LV</strain>
        <tissue evidence="3">Single pupa</tissue>
    </source>
</reference>
<feature type="signal peptide" evidence="2">
    <location>
        <begin position="1"/>
        <end position="31"/>
    </location>
</feature>
<name>A0ABQ7R7T3_PLUXY</name>
<gene>
    <name evidence="3" type="ORF">JYU34_000472</name>
</gene>
<feature type="region of interest" description="Disordered" evidence="1">
    <location>
        <begin position="120"/>
        <end position="191"/>
    </location>
</feature>
<feature type="compositionally biased region" description="Gly residues" evidence="1">
    <location>
        <begin position="288"/>
        <end position="314"/>
    </location>
</feature>
<organism evidence="3 4">
    <name type="scientific">Plutella xylostella</name>
    <name type="common">Diamondback moth</name>
    <name type="synonym">Plutella maculipennis</name>
    <dbReference type="NCBI Taxonomy" id="51655"/>
    <lineage>
        <taxon>Eukaryota</taxon>
        <taxon>Metazoa</taxon>
        <taxon>Ecdysozoa</taxon>
        <taxon>Arthropoda</taxon>
        <taxon>Hexapoda</taxon>
        <taxon>Insecta</taxon>
        <taxon>Pterygota</taxon>
        <taxon>Neoptera</taxon>
        <taxon>Endopterygota</taxon>
        <taxon>Lepidoptera</taxon>
        <taxon>Glossata</taxon>
        <taxon>Ditrysia</taxon>
        <taxon>Yponomeutoidea</taxon>
        <taxon>Plutellidae</taxon>
        <taxon>Plutella</taxon>
    </lineage>
</organism>
<feature type="compositionally biased region" description="Basic and acidic residues" evidence="1">
    <location>
        <begin position="159"/>
        <end position="176"/>
    </location>
</feature>
<keyword evidence="4" id="KW-1185">Reference proteome</keyword>
<evidence type="ECO:0000256" key="2">
    <source>
        <dbReference type="SAM" id="SignalP"/>
    </source>
</evidence>
<feature type="region of interest" description="Disordered" evidence="1">
    <location>
        <begin position="212"/>
        <end position="386"/>
    </location>
</feature>
<evidence type="ECO:0000313" key="3">
    <source>
        <dbReference type="EMBL" id="KAG7313357.1"/>
    </source>
</evidence>
<proteinExistence type="predicted"/>
<evidence type="ECO:0000256" key="1">
    <source>
        <dbReference type="SAM" id="MobiDB-lite"/>
    </source>
</evidence>
<protein>
    <submittedName>
        <fullName evidence="3">Uncharacterized protein</fullName>
    </submittedName>
</protein>
<keyword evidence="2" id="KW-0732">Signal</keyword>